<name>A0A4D8RWB3_METPR</name>
<keyword evidence="1" id="KW-0472">Membrane</keyword>
<accession>A0A4D8RWB3</accession>
<organism evidence="2 3">
    <name type="scientific">Metallosphaera prunae</name>
    <dbReference type="NCBI Taxonomy" id="47304"/>
    <lineage>
        <taxon>Archaea</taxon>
        <taxon>Thermoproteota</taxon>
        <taxon>Thermoprotei</taxon>
        <taxon>Sulfolobales</taxon>
        <taxon>Sulfolobaceae</taxon>
        <taxon>Metallosphaera</taxon>
    </lineage>
</organism>
<gene>
    <name evidence="2" type="ORF">DFR88_04375</name>
</gene>
<keyword evidence="1" id="KW-1133">Transmembrane helix</keyword>
<reference evidence="2 3" key="1">
    <citation type="submission" date="2018-07" db="EMBL/GenBank/DDBJ databases">
        <title>Complete Genome Sequences of Extremely Thermoacidophilic, Metal-Mobilizing Type-Strain Members of the Archaeal Family Sulfolobaceae: Acidianus brierleyi DSM-1651T, Acidianus sulfidivorans DSM-18786T, Metallosphaera hakonensis DSM-7519T, and Metallosphaera prunae DSM-10039T.</title>
        <authorList>
            <person name="Counts J.A."/>
            <person name="Kelly R.M."/>
        </authorList>
    </citation>
    <scope>NUCLEOTIDE SEQUENCE [LARGE SCALE GENOMIC DNA]</scope>
    <source>
        <strain evidence="2 3">Ron 12/II</strain>
    </source>
</reference>
<sequence>MKKEKKKSVNVILVVLAILVIVAGIILLQIRATSFSVEIISGVSEVNQIVEISPNVIAFVGSSSAHNYVEGVAGLFYVQNHSYELFNISHYFDNGSIYAIGYNGSALLIGGARYVPQENTSILEPTLILINGDKVYNLTGEIPSFYIPGQIYSISWQKNFWLIGGSALVIEGSSTFQVPFLLKFSNNVSDLTALYPSSLYKPLSVGSGIFTISSNGSFSFIGGSHLFNYTVTLFNGSNFTDSKQGLGAVITSASTPSGWLFGGFNYSLNNTHVTLTMLGLLNGSRANFIPLKYEVGLVNSVGYGDGRYIVSLRIPVINNFTGTASEEGIILSGSSLYTLSPVFSKLNTSINSVIGIPGYLLGGGYISSSQGREGIIILVKA</sequence>
<keyword evidence="3" id="KW-1185">Reference proteome</keyword>
<proteinExistence type="predicted"/>
<dbReference type="Proteomes" id="UP000298568">
    <property type="component" value="Chromosome"/>
</dbReference>
<dbReference type="EMBL" id="CP031156">
    <property type="protein sequence ID" value="QCO31213.1"/>
    <property type="molecule type" value="Genomic_DNA"/>
</dbReference>
<dbReference type="KEGG" id="mpru:DFR88_04375"/>
<dbReference type="AlphaFoldDB" id="A0A4D8RWB3"/>
<protein>
    <submittedName>
        <fullName evidence="2">Uncharacterized protein</fullName>
    </submittedName>
</protein>
<evidence type="ECO:0000313" key="2">
    <source>
        <dbReference type="EMBL" id="QCO31213.1"/>
    </source>
</evidence>
<evidence type="ECO:0000256" key="1">
    <source>
        <dbReference type="SAM" id="Phobius"/>
    </source>
</evidence>
<evidence type="ECO:0000313" key="3">
    <source>
        <dbReference type="Proteomes" id="UP000298568"/>
    </source>
</evidence>
<feature type="transmembrane region" description="Helical" evidence="1">
    <location>
        <begin position="12"/>
        <end position="30"/>
    </location>
</feature>
<keyword evidence="1" id="KW-0812">Transmembrane</keyword>